<evidence type="ECO:0000256" key="2">
    <source>
        <dbReference type="ARBA" id="ARBA00007349"/>
    </source>
</evidence>
<evidence type="ECO:0000256" key="4">
    <source>
        <dbReference type="ARBA" id="ARBA00022989"/>
    </source>
</evidence>
<accession>X5E902</accession>
<comment type="subcellular location">
    <subcellularLocation>
        <location evidence="1">Membrane</location>
        <topology evidence="1">Multi-pass membrane protein</topology>
    </subcellularLocation>
</comment>
<feature type="transmembrane region" description="Helical" evidence="6">
    <location>
        <begin position="377"/>
        <end position="401"/>
    </location>
</feature>
<dbReference type="GO" id="GO:0016020">
    <property type="term" value="C:membrane"/>
    <property type="evidence" value="ECO:0007669"/>
    <property type="project" value="UniProtKB-SubCell"/>
</dbReference>
<dbReference type="STRING" id="1404245.CGLY_07300"/>
<keyword evidence="5 6" id="KW-0472">Membrane</keyword>
<feature type="transmembrane region" description="Helical" evidence="6">
    <location>
        <begin position="241"/>
        <end position="267"/>
    </location>
</feature>
<feature type="transmembrane region" description="Helical" evidence="6">
    <location>
        <begin position="315"/>
        <end position="339"/>
    </location>
</feature>
<proteinExistence type="inferred from homology"/>
<feature type="transmembrane region" description="Helical" evidence="6">
    <location>
        <begin position="469"/>
        <end position="494"/>
    </location>
</feature>
<dbReference type="EMBL" id="CP006842">
    <property type="protein sequence ID" value="AHW63905.1"/>
    <property type="molecule type" value="Genomic_DNA"/>
</dbReference>
<dbReference type="KEGG" id="cgy:CGLY_07300"/>
<reference evidence="7 8" key="1">
    <citation type="journal article" date="2015" name="Int. J. Syst. Evol. Microbiol.">
        <title>Revisiting Corynebacterium glyciniphilum (ex Kubota et al., 1972) sp. nov., nom. rev., isolated from putrefied banana.</title>
        <authorList>
            <person name="Al-Dilaimi A."/>
            <person name="Bednarz H."/>
            <person name="Lomker A."/>
            <person name="Niehaus K."/>
            <person name="Kalinowski J."/>
            <person name="Ruckert C."/>
        </authorList>
    </citation>
    <scope>NUCLEOTIDE SEQUENCE [LARGE SCALE GENOMIC DNA]</scope>
    <source>
        <strain evidence="7">AJ 3170</strain>
    </source>
</reference>
<dbReference type="Proteomes" id="UP000023703">
    <property type="component" value="Chromosome"/>
</dbReference>
<evidence type="ECO:0000256" key="5">
    <source>
        <dbReference type="ARBA" id="ARBA00023136"/>
    </source>
</evidence>
<feature type="transmembrane region" description="Helical" evidence="6">
    <location>
        <begin position="413"/>
        <end position="439"/>
    </location>
</feature>
<feature type="transmembrane region" description="Helical" evidence="6">
    <location>
        <begin position="288"/>
        <end position="309"/>
    </location>
</feature>
<evidence type="ECO:0000256" key="1">
    <source>
        <dbReference type="ARBA" id="ARBA00004141"/>
    </source>
</evidence>
<name>X5E902_9CORY</name>
<dbReference type="HOGENOM" id="CLU_005170_7_3_11"/>
<gene>
    <name evidence="7" type="primary">yflS</name>
    <name evidence="7" type="ORF">CGLY_07300</name>
</gene>
<keyword evidence="3 6" id="KW-0812">Transmembrane</keyword>
<dbReference type="InterPro" id="IPR001898">
    <property type="entry name" value="SLC13A/DASS"/>
</dbReference>
<protein>
    <submittedName>
        <fullName evidence="7">Putative malate transporter yflS</fullName>
    </submittedName>
</protein>
<feature type="transmembrane region" description="Helical" evidence="6">
    <location>
        <begin position="101"/>
        <end position="124"/>
    </location>
</feature>
<feature type="transmembrane region" description="Helical" evidence="6">
    <location>
        <begin position="136"/>
        <end position="157"/>
    </location>
</feature>
<comment type="similarity">
    <text evidence="2">Belongs to the SLC13A/DASS transporter (TC 2.A.47) family. DIT1 subfamily.</text>
</comment>
<dbReference type="GO" id="GO:0022857">
    <property type="term" value="F:transmembrane transporter activity"/>
    <property type="evidence" value="ECO:0007669"/>
    <property type="project" value="InterPro"/>
</dbReference>
<dbReference type="NCBIfam" id="TIGR00785">
    <property type="entry name" value="dass"/>
    <property type="match status" value="1"/>
</dbReference>
<keyword evidence="8" id="KW-1185">Reference proteome</keyword>
<dbReference type="PIRSF" id="PIRSF002457">
    <property type="entry name" value="DASS"/>
    <property type="match status" value="1"/>
</dbReference>
<organism evidence="7 8">
    <name type="scientific">Corynebacterium glyciniphilum AJ 3170</name>
    <dbReference type="NCBI Taxonomy" id="1404245"/>
    <lineage>
        <taxon>Bacteria</taxon>
        <taxon>Bacillati</taxon>
        <taxon>Actinomycetota</taxon>
        <taxon>Actinomycetes</taxon>
        <taxon>Mycobacteriales</taxon>
        <taxon>Corynebacteriaceae</taxon>
        <taxon>Corynebacterium</taxon>
    </lineage>
</organism>
<keyword evidence="4 6" id="KW-1133">Transmembrane helix</keyword>
<feature type="transmembrane region" description="Helical" evidence="6">
    <location>
        <begin position="200"/>
        <end position="221"/>
    </location>
</feature>
<evidence type="ECO:0000313" key="7">
    <source>
        <dbReference type="EMBL" id="AHW63905.1"/>
    </source>
</evidence>
<feature type="transmembrane region" description="Helical" evidence="6">
    <location>
        <begin position="26"/>
        <end position="44"/>
    </location>
</feature>
<dbReference type="Pfam" id="PF00939">
    <property type="entry name" value="Na_sulph_symp"/>
    <property type="match status" value="1"/>
</dbReference>
<feature type="transmembrane region" description="Helical" evidence="6">
    <location>
        <begin position="351"/>
        <end position="371"/>
    </location>
</feature>
<evidence type="ECO:0000256" key="3">
    <source>
        <dbReference type="ARBA" id="ARBA00022692"/>
    </source>
</evidence>
<dbReference type="RefSeq" id="WP_081803817.1">
    <property type="nucleotide sequence ID" value="NZ_CP006842.1"/>
</dbReference>
<sequence>MPTATAAAPEEHPRVDAPPVSHWKTILIGFGIPILITVIFWFSPHPAELTDQAWRMFGLFVATIICIIIAPMPMGAVTLIGMIAAVLLGLVPLAPSSDDPGAPYALVGFSNATIWLIVMAFLLSRGFIKTGFGRRIALFFVSKFGGRMLGVGYGLSLADLVMSPAIPSATARGGGIMAPIMTSVAMTYDSEPGPTARRAGSFLSLVSSNANSITCAMFLTAMAGNPLIASLASQQGVEISWATWALGAIVPGLTALIVVPLVIYVIYPPELKNTPKVKQMARDELDALGPMSYGEKVLAATFMVLLLLWTVGDLVLGVSATTTAFLGVILLMVFHVLTWEDIIREKAAWDTMTWFAVLYMMATTLSAYGFIDWVSELIAGSLGAMSWIPALVLLVVIYFFAHYFFASATAHISAMYIAFLGAALSLGAPPLLAALILGYCSNIFQSLTHYAGGASPTLFGTKYNTVAQWWRVGFIAGVVSLSIWIVVGGVWMNLIGIW</sequence>
<dbReference type="PANTHER" id="PTHR42826">
    <property type="entry name" value="DICARBOXYLATE TRANSPORTER 2.1, CHLOROPLASTIC"/>
    <property type="match status" value="1"/>
</dbReference>
<dbReference type="OrthoDB" id="3170849at2"/>
<dbReference type="AlphaFoldDB" id="X5E902"/>
<evidence type="ECO:0000313" key="8">
    <source>
        <dbReference type="Proteomes" id="UP000023703"/>
    </source>
</evidence>
<feature type="transmembrane region" description="Helical" evidence="6">
    <location>
        <begin position="56"/>
        <end position="89"/>
    </location>
</feature>
<evidence type="ECO:0000256" key="6">
    <source>
        <dbReference type="SAM" id="Phobius"/>
    </source>
</evidence>
<dbReference type="InterPro" id="IPR030676">
    <property type="entry name" value="CitT-rel"/>
</dbReference>
<dbReference type="eggNOG" id="COG0471">
    <property type="taxonomic scope" value="Bacteria"/>
</dbReference>